<protein>
    <submittedName>
        <fullName evidence="1">Uncharacterized protein</fullName>
    </submittedName>
</protein>
<evidence type="ECO:0000313" key="1">
    <source>
        <dbReference type="EMBL" id="RMX03018.1"/>
    </source>
</evidence>
<comment type="caution">
    <text evidence="1">The sequence shown here is derived from an EMBL/GenBank/DDBJ whole genome shotgun (WGS) entry which is preliminary data.</text>
</comment>
<proteinExistence type="predicted"/>
<organism evidence="1 2">
    <name type="scientific">Corticibacter populi</name>
    <dbReference type="NCBI Taxonomy" id="1550736"/>
    <lineage>
        <taxon>Bacteria</taxon>
        <taxon>Pseudomonadati</taxon>
        <taxon>Pseudomonadota</taxon>
        <taxon>Betaproteobacteria</taxon>
        <taxon>Burkholderiales</taxon>
        <taxon>Comamonadaceae</taxon>
        <taxon>Corticibacter</taxon>
    </lineage>
</organism>
<accession>A0A3M6QIY5</accession>
<keyword evidence="2" id="KW-1185">Reference proteome</keyword>
<dbReference type="Proteomes" id="UP000278006">
    <property type="component" value="Unassembled WGS sequence"/>
</dbReference>
<evidence type="ECO:0000313" key="2">
    <source>
        <dbReference type="Proteomes" id="UP000278006"/>
    </source>
</evidence>
<dbReference type="EMBL" id="RDQO01000007">
    <property type="protein sequence ID" value="RMX03018.1"/>
    <property type="molecule type" value="Genomic_DNA"/>
</dbReference>
<dbReference type="OrthoDB" id="5297048at2"/>
<name>A0A3M6QIY5_9BURK</name>
<gene>
    <name evidence="1" type="ORF">D8I35_17760</name>
</gene>
<dbReference type="RefSeq" id="WP_122231794.1">
    <property type="nucleotide sequence ID" value="NZ_RDQO01000007.1"/>
</dbReference>
<dbReference type="AlphaFoldDB" id="A0A3M6QIY5"/>
<sequence length="101" mass="10841">MHSEVTVVLGADQEFHLIPHAQLEPHEARRWLDDQFVELDCQPVRASGKVLLVDKVLAVADAAGARQLGDADWAGRFAAAVIAALGKSVVRIDVLTSTISS</sequence>
<reference evidence="1 2" key="1">
    <citation type="submission" date="2018-10" db="EMBL/GenBank/DDBJ databases">
        <title>Draft genome of Cortibacter populi DSM10536.</title>
        <authorList>
            <person name="Bernier A.-M."/>
            <person name="Bernard K."/>
        </authorList>
    </citation>
    <scope>NUCLEOTIDE SEQUENCE [LARGE SCALE GENOMIC DNA]</scope>
    <source>
        <strain evidence="1 2">DSM 105136</strain>
    </source>
</reference>